<evidence type="ECO:0000313" key="5">
    <source>
        <dbReference type="EMBL" id="MFI7264097.1"/>
    </source>
</evidence>
<feature type="domain" description="Glycosyl transferase family 1" evidence="3">
    <location>
        <begin position="297"/>
        <end position="451"/>
    </location>
</feature>
<dbReference type="GO" id="GO:0016757">
    <property type="term" value="F:glycosyltransferase activity"/>
    <property type="evidence" value="ECO:0007669"/>
    <property type="project" value="UniProtKB-KW"/>
</dbReference>
<dbReference type="Pfam" id="PF00534">
    <property type="entry name" value="Glycos_transf_1"/>
    <property type="match status" value="1"/>
</dbReference>
<comment type="caution">
    <text evidence="5">The sequence shown here is derived from an EMBL/GenBank/DDBJ whole genome shotgun (WGS) entry which is preliminary data.</text>
</comment>
<keyword evidence="2 5" id="KW-0808">Transferase</keyword>
<dbReference type="Pfam" id="PF13439">
    <property type="entry name" value="Glyco_transf_4"/>
    <property type="match status" value="1"/>
</dbReference>
<reference evidence="5 6" key="1">
    <citation type="submission" date="2024-10" db="EMBL/GenBank/DDBJ databases">
        <title>The Natural Products Discovery Center: Release of the First 8490 Sequenced Strains for Exploring Actinobacteria Biosynthetic Diversity.</title>
        <authorList>
            <person name="Kalkreuter E."/>
            <person name="Kautsar S.A."/>
            <person name="Yang D."/>
            <person name="Bader C.D."/>
            <person name="Teijaro C.N."/>
            <person name="Fluegel L."/>
            <person name="Davis C.M."/>
            <person name="Simpson J.R."/>
            <person name="Lauterbach L."/>
            <person name="Steele A.D."/>
            <person name="Gui C."/>
            <person name="Meng S."/>
            <person name="Li G."/>
            <person name="Viehrig K."/>
            <person name="Ye F."/>
            <person name="Su P."/>
            <person name="Kiefer A.F."/>
            <person name="Nichols A."/>
            <person name="Cepeda A.J."/>
            <person name="Yan W."/>
            <person name="Fan B."/>
            <person name="Jiang Y."/>
            <person name="Adhikari A."/>
            <person name="Zheng C.-J."/>
            <person name="Schuster L."/>
            <person name="Cowan T.M."/>
            <person name="Smanski M.J."/>
            <person name="Chevrette M.G."/>
            <person name="De Carvalho L.P.S."/>
            <person name="Shen B."/>
        </authorList>
    </citation>
    <scope>NUCLEOTIDE SEQUENCE [LARGE SCALE GENOMIC DNA]</scope>
    <source>
        <strain evidence="5 6">NPDC049845</strain>
    </source>
</reference>
<organism evidence="5 6">
    <name type="scientific">Micromonospora maritima</name>
    <dbReference type="NCBI Taxonomy" id="986711"/>
    <lineage>
        <taxon>Bacteria</taxon>
        <taxon>Bacillati</taxon>
        <taxon>Actinomycetota</taxon>
        <taxon>Actinomycetes</taxon>
        <taxon>Micromonosporales</taxon>
        <taxon>Micromonosporaceae</taxon>
        <taxon>Micromonospora</taxon>
    </lineage>
</organism>
<name>A0ABW7ZMM4_9ACTN</name>
<dbReference type="PANTHER" id="PTHR12526:SF600">
    <property type="entry name" value="GLYCOSYL TRANSFERASE GROUP 1"/>
    <property type="match status" value="1"/>
</dbReference>
<accession>A0ABW7ZMM4</accession>
<keyword evidence="1 5" id="KW-0328">Glycosyltransferase</keyword>
<dbReference type="InterPro" id="IPR001296">
    <property type="entry name" value="Glyco_trans_1"/>
</dbReference>
<proteinExistence type="predicted"/>
<evidence type="ECO:0000313" key="6">
    <source>
        <dbReference type="Proteomes" id="UP001612812"/>
    </source>
</evidence>
<protein>
    <submittedName>
        <fullName evidence="5">Glycosyltransferase family 4 protein</fullName>
        <ecNumber evidence="5">2.4.-.-</ecNumber>
    </submittedName>
</protein>
<dbReference type="EC" id="2.4.-.-" evidence="5"/>
<evidence type="ECO:0000256" key="2">
    <source>
        <dbReference type="ARBA" id="ARBA00022679"/>
    </source>
</evidence>
<evidence type="ECO:0000259" key="3">
    <source>
        <dbReference type="Pfam" id="PF00534"/>
    </source>
</evidence>
<dbReference type="SUPFAM" id="SSF53756">
    <property type="entry name" value="UDP-Glycosyltransferase/glycogen phosphorylase"/>
    <property type="match status" value="1"/>
</dbReference>
<keyword evidence="6" id="KW-1185">Reference proteome</keyword>
<dbReference type="Proteomes" id="UP001612812">
    <property type="component" value="Unassembled WGS sequence"/>
</dbReference>
<dbReference type="PANTHER" id="PTHR12526">
    <property type="entry name" value="GLYCOSYLTRANSFERASE"/>
    <property type="match status" value="1"/>
</dbReference>
<dbReference type="Gene3D" id="3.40.50.2000">
    <property type="entry name" value="Glycogen Phosphorylase B"/>
    <property type="match status" value="2"/>
</dbReference>
<dbReference type="EMBL" id="JBITLE010000006">
    <property type="protein sequence ID" value="MFI7264097.1"/>
    <property type="molecule type" value="Genomic_DNA"/>
</dbReference>
<dbReference type="InterPro" id="IPR028098">
    <property type="entry name" value="Glyco_trans_4-like_N"/>
</dbReference>
<gene>
    <name evidence="5" type="ORF">ACIBP4_17600</name>
</gene>
<sequence length="489" mass="52824">MDRDAGTPRAGRRVVMLVDNAVEGDSRVQKAARSAADAGWDVTLLGCAHVDAERRWQLGDAEVRVLPLDAPRPTPSGVAGPRAGAAGLRRRLVARGGLPLRAARLARRPVEHAQVRYWQARLGDRAWRRLEPGLWGYERLAGPVVDALRPDLIHAHDFRMLGVAARAVERARAQGRDVKLVWDAHEWLPGARPRRDNARWLPAHLGYVREYVGHADAVVTVSDTLADLLVRDHDLPERPTVVLNAPVATTEPAAVPTPVAGSVVVAAPVAAAVDAPPVAAESDAGGAPDLRARCGVAAGTPLLVYSGAMAPQRGVDTVVEALPRLPGVHLALVVGDPAAGYVRRVVARAARHGVADRVHVLPYVPHRQLVAFLAAADVGLIPLHHWPNHEIALITKFFEYAHARLPIVVSDVRTMADTVRATGQGEVFRARDAADLARAVRAVLADPRRYRAVYDGPDSPLRGWTWEAQAERLDALYRRLLTPTPAPTP</sequence>
<feature type="domain" description="Glycosyltransferase subfamily 4-like N-terminal" evidence="4">
    <location>
        <begin position="108"/>
        <end position="244"/>
    </location>
</feature>
<evidence type="ECO:0000256" key="1">
    <source>
        <dbReference type="ARBA" id="ARBA00022676"/>
    </source>
</evidence>
<evidence type="ECO:0000259" key="4">
    <source>
        <dbReference type="Pfam" id="PF13439"/>
    </source>
</evidence>
<dbReference type="CDD" id="cd03801">
    <property type="entry name" value="GT4_PimA-like"/>
    <property type="match status" value="1"/>
</dbReference>
<dbReference type="RefSeq" id="WP_396770054.1">
    <property type="nucleotide sequence ID" value="NZ_JBITLA010000008.1"/>
</dbReference>